<gene>
    <name evidence="2" type="ORF">PBF_02000</name>
</gene>
<name>W7LD71_CYTFI</name>
<dbReference type="AlphaFoldDB" id="W7LD71"/>
<organism evidence="2 3">
    <name type="scientific">Cytobacillus firmus DS1</name>
    <dbReference type="NCBI Taxonomy" id="1307436"/>
    <lineage>
        <taxon>Bacteria</taxon>
        <taxon>Bacillati</taxon>
        <taxon>Bacillota</taxon>
        <taxon>Bacilli</taxon>
        <taxon>Bacillales</taxon>
        <taxon>Bacillaceae</taxon>
        <taxon>Cytobacillus</taxon>
    </lineage>
</organism>
<dbReference type="Pfam" id="PF12389">
    <property type="entry name" value="Peptidase_M73"/>
    <property type="match status" value="2"/>
</dbReference>
<dbReference type="PATRIC" id="fig|1307436.3.peg.444"/>
<evidence type="ECO:0000313" key="2">
    <source>
        <dbReference type="EMBL" id="EWG13157.1"/>
    </source>
</evidence>
<dbReference type="InterPro" id="IPR022121">
    <property type="entry name" value="Peptidase_M73_camelysin"/>
</dbReference>
<evidence type="ECO:0000313" key="3">
    <source>
        <dbReference type="Proteomes" id="UP000019270"/>
    </source>
</evidence>
<dbReference type="NCBIfam" id="TIGR04088">
    <property type="entry name" value="cognate_SipW"/>
    <property type="match status" value="1"/>
</dbReference>
<feature type="region of interest" description="Disordered" evidence="1">
    <location>
        <begin position="254"/>
        <end position="285"/>
    </location>
</feature>
<reference evidence="2 3" key="2">
    <citation type="journal article" date="2016" name="Sci. Rep.">
        <title>A novel serine protease, Sep1, from Bacillus firmus DS-1 has nematicidal activity and degrades multiple intestinal-associated nematode proteins.</title>
        <authorList>
            <person name="Geng C."/>
            <person name="Nie X."/>
            <person name="Tang Z."/>
            <person name="Zhang Y."/>
            <person name="Lin J."/>
            <person name="Sun M."/>
            <person name="Peng D."/>
        </authorList>
    </citation>
    <scope>NUCLEOTIDE SEQUENCE [LARGE SCALE GENOMIC DNA]</scope>
    <source>
        <strain evidence="2 3">DS1</strain>
    </source>
</reference>
<evidence type="ECO:0000256" key="1">
    <source>
        <dbReference type="SAM" id="MobiDB-lite"/>
    </source>
</evidence>
<reference evidence="3" key="1">
    <citation type="submission" date="2013-03" db="EMBL/GenBank/DDBJ databases">
        <title>Draft genome sequence of Bacillus firmus DS1.</title>
        <authorList>
            <person name="Peng D."/>
            <person name="Zhu L."/>
            <person name="Sun M."/>
        </authorList>
    </citation>
    <scope>NUCLEOTIDE SEQUENCE [LARGE SCALE GENOMIC DNA]</scope>
    <source>
        <strain evidence="3">DS1</strain>
    </source>
</reference>
<dbReference type="InterPro" id="IPR023833">
    <property type="entry name" value="Signal_pept_SipW-depend-type"/>
</dbReference>
<accession>W7LD71</accession>
<dbReference type="eggNOG" id="ENOG50346X5">
    <property type="taxonomic scope" value="Bacteria"/>
</dbReference>
<dbReference type="OrthoDB" id="2660939at2"/>
<proteinExistence type="predicted"/>
<dbReference type="Proteomes" id="UP000019270">
    <property type="component" value="Unassembled WGS sequence"/>
</dbReference>
<dbReference type="EMBL" id="APVL01000001">
    <property type="protein sequence ID" value="EWG13157.1"/>
    <property type="molecule type" value="Genomic_DNA"/>
</dbReference>
<sequence>MGIKKKIGLGVASAALGISLVGGGTWAAFNDVETLSASYAAGKLDLTAADTTSTGINLSNLKPGDVFQKEFELDNVGTLAIKDVLLKLTHSNFVDYVGGDDTDIWGKNSAADFLRQFTITVISSGTEGGNGYSKDIVKDVNLFDFIEMTAGKGVPPNAGSVDSNYYDAESGRINVITKTGADQSYHGLPVNPDDKDKVLFTIKFEDIDDKDNKGRQIQNKYQGDSITLDFNFEARQWGGLTIEESHVDEDGYISENEKSHSEDGAAVNPGDDEEPGDGGGDPTPEVTLTGVEVDDDWSTYTEWFQKKYKVTATATFTFSDGTVLSDTKSKNSNANKHGETFTFSVNHPVTGEVITETRTVKWPDGGE</sequence>
<comment type="caution">
    <text evidence="2">The sequence shown here is derived from an EMBL/GenBank/DDBJ whole genome shotgun (WGS) entry which is preliminary data.</text>
</comment>
<protein>
    <submittedName>
        <fullName evidence="2">Major biofilm matrix component TasA</fullName>
    </submittedName>
</protein>
<feature type="compositionally biased region" description="Basic and acidic residues" evidence="1">
    <location>
        <begin position="254"/>
        <end position="263"/>
    </location>
</feature>